<evidence type="ECO:0000313" key="6">
    <source>
        <dbReference type="EMBL" id="OGD87269.1"/>
    </source>
</evidence>
<organism evidence="6 7">
    <name type="scientific">Candidatus Curtissbacteria bacterium RIFCSPHIGHO2_01_FULL_40_12</name>
    <dbReference type="NCBI Taxonomy" id="1797710"/>
    <lineage>
        <taxon>Bacteria</taxon>
        <taxon>Candidatus Curtissiibacteriota</taxon>
    </lineage>
</organism>
<keyword evidence="2 4" id="KW-0689">Ribosomal protein</keyword>
<protein>
    <recommendedName>
        <fullName evidence="4">Large ribosomal subunit protein uL23</fullName>
    </recommendedName>
</protein>
<dbReference type="InterPro" id="IPR012677">
    <property type="entry name" value="Nucleotide-bd_a/b_plait_sf"/>
</dbReference>
<dbReference type="GO" id="GO:0003735">
    <property type="term" value="F:structural constituent of ribosome"/>
    <property type="evidence" value="ECO:0007669"/>
    <property type="project" value="InterPro"/>
</dbReference>
<evidence type="ECO:0000256" key="3">
    <source>
        <dbReference type="ARBA" id="ARBA00023274"/>
    </source>
</evidence>
<dbReference type="InterPro" id="IPR013025">
    <property type="entry name" value="Ribosomal_uL23-like"/>
</dbReference>
<evidence type="ECO:0000256" key="4">
    <source>
        <dbReference type="HAMAP-Rule" id="MF_01369"/>
    </source>
</evidence>
<dbReference type="EMBL" id="MFAY01000062">
    <property type="protein sequence ID" value="OGD87269.1"/>
    <property type="molecule type" value="Genomic_DNA"/>
</dbReference>
<dbReference type="GO" id="GO:1990904">
    <property type="term" value="C:ribonucleoprotein complex"/>
    <property type="evidence" value="ECO:0007669"/>
    <property type="project" value="UniProtKB-KW"/>
</dbReference>
<dbReference type="SUPFAM" id="SSF54189">
    <property type="entry name" value="Ribosomal proteins S24e, L23 and L15e"/>
    <property type="match status" value="1"/>
</dbReference>
<comment type="similarity">
    <text evidence="1 4">Belongs to the universal ribosomal protein uL23 family.</text>
</comment>
<comment type="caution">
    <text evidence="6">The sequence shown here is derived from an EMBL/GenBank/DDBJ whole genome shotgun (WGS) entry which is preliminary data.</text>
</comment>
<evidence type="ECO:0000256" key="5">
    <source>
        <dbReference type="SAM" id="MobiDB-lite"/>
    </source>
</evidence>
<keyword evidence="3 4" id="KW-0687">Ribonucleoprotein</keyword>
<dbReference type="Proteomes" id="UP000178577">
    <property type="component" value="Unassembled WGS sequence"/>
</dbReference>
<name>A0A1F5G605_9BACT</name>
<comment type="function">
    <text evidence="4">One of the early assembly proteins it binds 23S rRNA. One of the proteins that surrounds the polypeptide exit tunnel on the outside of the ribosome. Forms the main docking site for trigger factor binding to the ribosome.</text>
</comment>
<feature type="region of interest" description="Disordered" evidence="5">
    <location>
        <begin position="96"/>
        <end position="124"/>
    </location>
</feature>
<dbReference type="HAMAP" id="MF_01369_B">
    <property type="entry name" value="Ribosomal_uL23_B"/>
    <property type="match status" value="1"/>
</dbReference>
<gene>
    <name evidence="4" type="primary">rplW</name>
    <name evidence="6" type="ORF">A2693_04170</name>
</gene>
<dbReference type="Gene3D" id="3.30.70.330">
    <property type="match status" value="1"/>
</dbReference>
<dbReference type="GO" id="GO:0019843">
    <property type="term" value="F:rRNA binding"/>
    <property type="evidence" value="ECO:0007669"/>
    <property type="project" value="UniProtKB-UniRule"/>
</dbReference>
<keyword evidence="4" id="KW-0699">rRNA-binding</keyword>
<dbReference type="GO" id="GO:0006412">
    <property type="term" value="P:translation"/>
    <property type="evidence" value="ECO:0007669"/>
    <property type="project" value="UniProtKB-UniRule"/>
</dbReference>
<dbReference type="Pfam" id="PF00276">
    <property type="entry name" value="Ribosomal_L23"/>
    <property type="match status" value="1"/>
</dbReference>
<comment type="subunit">
    <text evidence="4">Part of the 50S ribosomal subunit. Contacts protein L29, and trigger factor when it is bound to the ribosome.</text>
</comment>
<accession>A0A1F5G605</accession>
<dbReference type="GO" id="GO:0005840">
    <property type="term" value="C:ribosome"/>
    <property type="evidence" value="ECO:0007669"/>
    <property type="project" value="UniProtKB-KW"/>
</dbReference>
<keyword evidence="4" id="KW-0694">RNA-binding</keyword>
<evidence type="ECO:0000313" key="7">
    <source>
        <dbReference type="Proteomes" id="UP000178577"/>
    </source>
</evidence>
<proteinExistence type="inferred from homology"/>
<dbReference type="AlphaFoldDB" id="A0A1F5G605"/>
<dbReference type="InterPro" id="IPR012678">
    <property type="entry name" value="Ribosomal_uL23/eL15/eS24_sf"/>
</dbReference>
<evidence type="ECO:0000256" key="2">
    <source>
        <dbReference type="ARBA" id="ARBA00022980"/>
    </source>
</evidence>
<evidence type="ECO:0000256" key="1">
    <source>
        <dbReference type="ARBA" id="ARBA00006700"/>
    </source>
</evidence>
<sequence>MKQASLIEKALQSEKAYKQMTSGIYTFVVAQSAKKKQIKKLIENQFSVKVKKVNMAKFAPKRKRIAKSRKTTAVGGGKKAIVYLREGQEIAMFMPKRTEKNKKQQLKGVKEKETEQVSAEGKEL</sequence>
<reference evidence="6 7" key="1">
    <citation type="journal article" date="2016" name="Nat. Commun.">
        <title>Thousands of microbial genomes shed light on interconnected biogeochemical processes in an aquifer system.</title>
        <authorList>
            <person name="Anantharaman K."/>
            <person name="Brown C.T."/>
            <person name="Hug L.A."/>
            <person name="Sharon I."/>
            <person name="Castelle C.J."/>
            <person name="Probst A.J."/>
            <person name="Thomas B.C."/>
            <person name="Singh A."/>
            <person name="Wilkins M.J."/>
            <person name="Karaoz U."/>
            <person name="Brodie E.L."/>
            <person name="Williams K.H."/>
            <person name="Hubbard S.S."/>
            <person name="Banfield J.F."/>
        </authorList>
    </citation>
    <scope>NUCLEOTIDE SEQUENCE [LARGE SCALE GENOMIC DNA]</scope>
</reference>